<dbReference type="InterPro" id="IPR005227">
    <property type="entry name" value="YqgF"/>
</dbReference>
<name>A0A081C1T6_VECG1</name>
<evidence type="ECO:0000256" key="5">
    <source>
        <dbReference type="HAMAP-Rule" id="MF_00651"/>
    </source>
</evidence>
<proteinExistence type="inferred from homology"/>
<comment type="function">
    <text evidence="5">Could be a nuclease involved in processing of the 5'-end of pre-16S rRNA.</text>
</comment>
<gene>
    <name evidence="7" type="ORF">U27_05515</name>
</gene>
<dbReference type="GO" id="GO:0016788">
    <property type="term" value="F:hydrolase activity, acting on ester bonds"/>
    <property type="evidence" value="ECO:0007669"/>
    <property type="project" value="UniProtKB-UniRule"/>
</dbReference>
<dbReference type="PANTHER" id="PTHR33317:SF4">
    <property type="entry name" value="POLYNUCLEOTIDYL TRANSFERASE, RIBONUCLEASE H-LIKE SUPERFAMILY PROTEIN"/>
    <property type="match status" value="1"/>
</dbReference>
<keyword evidence="1 5" id="KW-0963">Cytoplasm</keyword>
<dbReference type="InterPro" id="IPR037027">
    <property type="entry name" value="YqgF/RNaseH-like_dom_sf"/>
</dbReference>
<evidence type="ECO:0000256" key="4">
    <source>
        <dbReference type="ARBA" id="ARBA00022801"/>
    </source>
</evidence>
<sequence length="151" mass="17248">MRTLGLDVGDSKIGVAISDSLGYTAQGMMTFRRRSLTRDVRFLERLIAEHKVDEIVVGLPLKMNGTLSSQTNKILAFCDVLRKHLNVPVVTWDERLTTVQAIKLLKRGHIRRKNRVPLIDKVAAVIILQGYLDHKSLETQFEEAYYVNFPR</sequence>
<keyword evidence="4 5" id="KW-0378">Hydrolase</keyword>
<dbReference type="PANTHER" id="PTHR33317">
    <property type="entry name" value="POLYNUCLEOTIDYL TRANSFERASE, RIBONUCLEASE H-LIKE SUPERFAMILY PROTEIN"/>
    <property type="match status" value="1"/>
</dbReference>
<comment type="similarity">
    <text evidence="5">Belongs to the YqgF HJR family.</text>
</comment>
<organism evidence="7">
    <name type="scientific">Vecturithrix granuli</name>
    <dbReference type="NCBI Taxonomy" id="1499967"/>
    <lineage>
        <taxon>Bacteria</taxon>
        <taxon>Candidatus Moduliflexota</taxon>
        <taxon>Candidatus Vecturitrichia</taxon>
        <taxon>Candidatus Vecturitrichales</taxon>
        <taxon>Candidatus Vecturitrichaceae</taxon>
        <taxon>Candidatus Vecturithrix</taxon>
    </lineage>
</organism>
<evidence type="ECO:0000313" key="7">
    <source>
        <dbReference type="EMBL" id="GAK58541.1"/>
    </source>
</evidence>
<dbReference type="Pfam" id="PF03652">
    <property type="entry name" value="RuvX"/>
    <property type="match status" value="1"/>
</dbReference>
<dbReference type="AlphaFoldDB" id="A0A081C1T6"/>
<dbReference type="GO" id="GO:0000967">
    <property type="term" value="P:rRNA 5'-end processing"/>
    <property type="evidence" value="ECO:0007669"/>
    <property type="project" value="UniProtKB-UniRule"/>
</dbReference>
<dbReference type="EMBL" id="DF820467">
    <property type="protein sequence ID" value="GAK58541.1"/>
    <property type="molecule type" value="Genomic_DNA"/>
</dbReference>
<dbReference type="STRING" id="1499967.U27_05515"/>
<protein>
    <recommendedName>
        <fullName evidence="5">Putative pre-16S rRNA nuclease</fullName>
        <ecNumber evidence="5">3.1.-.-</ecNumber>
    </recommendedName>
</protein>
<dbReference type="Proteomes" id="UP000030661">
    <property type="component" value="Unassembled WGS sequence"/>
</dbReference>
<evidence type="ECO:0000259" key="6">
    <source>
        <dbReference type="SMART" id="SM00732"/>
    </source>
</evidence>
<dbReference type="eggNOG" id="COG0816">
    <property type="taxonomic scope" value="Bacteria"/>
</dbReference>
<dbReference type="NCBIfam" id="TIGR00250">
    <property type="entry name" value="RNAse_H_YqgF"/>
    <property type="match status" value="1"/>
</dbReference>
<dbReference type="GO" id="GO:0005829">
    <property type="term" value="C:cytosol"/>
    <property type="evidence" value="ECO:0007669"/>
    <property type="project" value="TreeGrafter"/>
</dbReference>
<dbReference type="GO" id="GO:0004518">
    <property type="term" value="F:nuclease activity"/>
    <property type="evidence" value="ECO:0007669"/>
    <property type="project" value="UniProtKB-KW"/>
</dbReference>
<dbReference type="HOGENOM" id="CLU_098240_2_0_0"/>
<dbReference type="CDD" id="cd16964">
    <property type="entry name" value="YqgF"/>
    <property type="match status" value="1"/>
</dbReference>
<accession>A0A081C1T6</accession>
<evidence type="ECO:0000256" key="1">
    <source>
        <dbReference type="ARBA" id="ARBA00022490"/>
    </source>
</evidence>
<dbReference type="InterPro" id="IPR012337">
    <property type="entry name" value="RNaseH-like_sf"/>
</dbReference>
<keyword evidence="2 5" id="KW-0690">Ribosome biogenesis</keyword>
<dbReference type="SMART" id="SM00732">
    <property type="entry name" value="YqgFc"/>
    <property type="match status" value="1"/>
</dbReference>
<dbReference type="HAMAP" id="MF_00651">
    <property type="entry name" value="Nuclease_YqgF"/>
    <property type="match status" value="1"/>
</dbReference>
<keyword evidence="8" id="KW-1185">Reference proteome</keyword>
<keyword evidence="3 5" id="KW-0540">Nuclease</keyword>
<evidence type="ECO:0000256" key="3">
    <source>
        <dbReference type="ARBA" id="ARBA00022722"/>
    </source>
</evidence>
<reference evidence="7" key="1">
    <citation type="journal article" date="2015" name="PeerJ">
        <title>First genomic representation of candidate bacterial phylum KSB3 points to enhanced environmental sensing as a trigger of wastewater bulking.</title>
        <authorList>
            <person name="Sekiguchi Y."/>
            <person name="Ohashi A."/>
            <person name="Parks D.H."/>
            <person name="Yamauchi T."/>
            <person name="Tyson G.W."/>
            <person name="Hugenholtz P."/>
        </authorList>
    </citation>
    <scope>NUCLEOTIDE SEQUENCE [LARGE SCALE GENOMIC DNA]</scope>
</reference>
<comment type="subcellular location">
    <subcellularLocation>
        <location evidence="5">Cytoplasm</location>
    </subcellularLocation>
</comment>
<dbReference type="EC" id="3.1.-.-" evidence="5"/>
<evidence type="ECO:0000313" key="8">
    <source>
        <dbReference type="Proteomes" id="UP000030661"/>
    </source>
</evidence>
<dbReference type="InterPro" id="IPR006641">
    <property type="entry name" value="YqgF/RNaseH-like_dom"/>
</dbReference>
<dbReference type="Gene3D" id="3.30.420.140">
    <property type="entry name" value="YqgF/RNase H-like domain"/>
    <property type="match status" value="1"/>
</dbReference>
<feature type="domain" description="YqgF/RNase H-like" evidence="6">
    <location>
        <begin position="1"/>
        <end position="101"/>
    </location>
</feature>
<evidence type="ECO:0000256" key="2">
    <source>
        <dbReference type="ARBA" id="ARBA00022517"/>
    </source>
</evidence>
<dbReference type="SUPFAM" id="SSF53098">
    <property type="entry name" value="Ribonuclease H-like"/>
    <property type="match status" value="1"/>
</dbReference>